<geneLocation type="plasmid" evidence="9 10">
    <name>2</name>
</geneLocation>
<evidence type="ECO:0000256" key="6">
    <source>
        <dbReference type="SAM" id="MobiDB-lite"/>
    </source>
</evidence>
<dbReference type="AlphaFoldDB" id="A0A4U8Z6L6"/>
<keyword evidence="3 7" id="KW-1133">Transmembrane helix</keyword>
<comment type="similarity">
    <text evidence="5">Belongs to the TIM14 family.</text>
</comment>
<keyword evidence="9" id="KW-0346">Stress response</keyword>
<protein>
    <submittedName>
        <fullName evidence="9">Heat shock protein DnaJ domain protein</fullName>
    </submittedName>
</protein>
<dbReference type="InterPro" id="IPR001623">
    <property type="entry name" value="DnaJ_domain"/>
</dbReference>
<dbReference type="GO" id="GO:0016020">
    <property type="term" value="C:membrane"/>
    <property type="evidence" value="ECO:0007669"/>
    <property type="project" value="UniProtKB-SubCell"/>
</dbReference>
<evidence type="ECO:0000256" key="3">
    <source>
        <dbReference type="ARBA" id="ARBA00022989"/>
    </source>
</evidence>
<feature type="region of interest" description="Disordered" evidence="6">
    <location>
        <begin position="136"/>
        <end position="164"/>
    </location>
</feature>
<keyword evidence="2 7" id="KW-0812">Transmembrane</keyword>
<feature type="domain" description="J" evidence="8">
    <location>
        <begin position="165"/>
        <end position="241"/>
    </location>
</feature>
<comment type="subcellular location">
    <subcellularLocation>
        <location evidence="1">Membrane</location>
        <topology evidence="1">Single-pass membrane protein</topology>
    </subcellularLocation>
</comment>
<dbReference type="EMBL" id="LR536451">
    <property type="protein sequence ID" value="VFU16320.1"/>
    <property type="molecule type" value="Genomic_DNA"/>
</dbReference>
<keyword evidence="9" id="KW-0614">Plasmid</keyword>
<dbReference type="PROSITE" id="PS50076">
    <property type="entry name" value="DNAJ_2"/>
    <property type="match status" value="1"/>
</dbReference>
<dbReference type="SMART" id="SM00271">
    <property type="entry name" value="DnaJ"/>
    <property type="match status" value="1"/>
</dbReference>
<dbReference type="PANTHER" id="PTHR12763:SF28">
    <property type="entry name" value="GEO10507P1-RELATED"/>
    <property type="match status" value="1"/>
</dbReference>
<feature type="region of interest" description="Disordered" evidence="6">
    <location>
        <begin position="217"/>
        <end position="244"/>
    </location>
</feature>
<dbReference type="Proteomes" id="UP000294360">
    <property type="component" value="Plasmid 2"/>
</dbReference>
<dbReference type="InterPro" id="IPR036869">
    <property type="entry name" value="J_dom_sf"/>
</dbReference>
<gene>
    <name evidence="9" type="ORF">MTUNDRAET4_0052</name>
</gene>
<keyword evidence="4 7" id="KW-0472">Membrane</keyword>
<evidence type="ECO:0000259" key="8">
    <source>
        <dbReference type="PROSITE" id="PS50076"/>
    </source>
</evidence>
<dbReference type="SUPFAM" id="SSF46565">
    <property type="entry name" value="Chaperone J-domain"/>
    <property type="match status" value="1"/>
</dbReference>
<evidence type="ECO:0000313" key="10">
    <source>
        <dbReference type="Proteomes" id="UP000294360"/>
    </source>
</evidence>
<evidence type="ECO:0000256" key="2">
    <source>
        <dbReference type="ARBA" id="ARBA00022692"/>
    </source>
</evidence>
<feature type="transmembrane region" description="Helical" evidence="7">
    <location>
        <begin position="66"/>
        <end position="86"/>
    </location>
</feature>
<dbReference type="Gene3D" id="1.10.287.110">
    <property type="entry name" value="DnaJ domain"/>
    <property type="match status" value="1"/>
</dbReference>
<sequence>MNLGMILSSAALGVSVVVSAFKFVDWLLHSDARTLVRTARWSLFAATAASVPGLIALLAYRQWTLAMLLGAGMLAVPAAINWRAFIPRRPFRPMWSETRPQDEMRGDFGQPPPDPELARRAAIILEDYLKHAGHPEISARIDSRRPPAVAEGGSPRGDGPMGPEEALDVLGLEAGATAAAVRAAHRRLMQVVHPDRGGSNYLAAKINRAKDALLTEAARKPRVAARRMREPSKRSTGGDAGGCA</sequence>
<evidence type="ECO:0000256" key="4">
    <source>
        <dbReference type="ARBA" id="ARBA00023136"/>
    </source>
</evidence>
<feature type="transmembrane region" description="Helical" evidence="7">
    <location>
        <begin position="40"/>
        <end position="60"/>
    </location>
</feature>
<evidence type="ECO:0000313" key="9">
    <source>
        <dbReference type="EMBL" id="VFU16320.1"/>
    </source>
</evidence>
<name>A0A4U8Z6L6_METTU</name>
<accession>A0A4U8Z6L6</accession>
<dbReference type="KEGG" id="mtun:MTUNDRAET4_0052.1"/>
<evidence type="ECO:0000256" key="1">
    <source>
        <dbReference type="ARBA" id="ARBA00004167"/>
    </source>
</evidence>
<feature type="compositionally biased region" description="Basic and acidic residues" evidence="6">
    <location>
        <begin position="136"/>
        <end position="145"/>
    </location>
</feature>
<evidence type="ECO:0000256" key="5">
    <source>
        <dbReference type="ARBA" id="ARBA00038105"/>
    </source>
</evidence>
<organism evidence="9 10">
    <name type="scientific">Methylocella tundrae</name>
    <dbReference type="NCBI Taxonomy" id="227605"/>
    <lineage>
        <taxon>Bacteria</taxon>
        <taxon>Pseudomonadati</taxon>
        <taxon>Pseudomonadota</taxon>
        <taxon>Alphaproteobacteria</taxon>
        <taxon>Hyphomicrobiales</taxon>
        <taxon>Beijerinckiaceae</taxon>
        <taxon>Methylocella</taxon>
    </lineage>
</organism>
<reference evidence="9 10" key="1">
    <citation type="submission" date="2019-03" db="EMBL/GenBank/DDBJ databases">
        <authorList>
            <person name="Kox A.R. M."/>
        </authorList>
    </citation>
    <scope>NUCLEOTIDE SEQUENCE [LARGE SCALE GENOMIC DNA]</scope>
    <source>
        <strain evidence="9">MTUNDRAET4 annotated genome</strain>
        <plasmid evidence="10">2</plasmid>
    </source>
</reference>
<dbReference type="PANTHER" id="PTHR12763">
    <property type="match status" value="1"/>
</dbReference>
<feature type="transmembrane region" description="Helical" evidence="7">
    <location>
        <begin position="6"/>
        <end position="28"/>
    </location>
</feature>
<evidence type="ECO:0000256" key="7">
    <source>
        <dbReference type="SAM" id="Phobius"/>
    </source>
</evidence>
<proteinExistence type="inferred from homology"/>